<name>A0A4R3MUQ8_9GAMM</name>
<feature type="compositionally biased region" description="Polar residues" evidence="1">
    <location>
        <begin position="57"/>
        <end position="78"/>
    </location>
</feature>
<keyword evidence="2" id="KW-0732">Signal</keyword>
<feature type="signal peptide" evidence="2">
    <location>
        <begin position="1"/>
        <end position="48"/>
    </location>
</feature>
<keyword evidence="4" id="KW-1185">Reference proteome</keyword>
<dbReference type="Proteomes" id="UP000295717">
    <property type="component" value="Unassembled WGS sequence"/>
</dbReference>
<dbReference type="RefSeq" id="WP_243651638.1">
    <property type="nucleotide sequence ID" value="NZ_SMAO01000006.1"/>
</dbReference>
<organism evidence="3 4">
    <name type="scientific">Thiobaca trueperi</name>
    <dbReference type="NCBI Taxonomy" id="127458"/>
    <lineage>
        <taxon>Bacteria</taxon>
        <taxon>Pseudomonadati</taxon>
        <taxon>Pseudomonadota</taxon>
        <taxon>Gammaproteobacteria</taxon>
        <taxon>Chromatiales</taxon>
        <taxon>Chromatiaceae</taxon>
        <taxon>Thiobaca</taxon>
    </lineage>
</organism>
<protein>
    <submittedName>
        <fullName evidence="3">Minor curlin subunit</fullName>
    </submittedName>
</protein>
<sequence>MRASVGIPPREQSFHYTMYYERVKTMKNQTKMLFVAALAIGLSAPAFAQVNTNTTIQRGNVNTNDSYQSGADNDNATDQEGRDNANRSYQAGSRFNTNQTYQGGGTNYNESTQRGR</sequence>
<comment type="caution">
    <text evidence="3">The sequence shown here is derived from an EMBL/GenBank/DDBJ whole genome shotgun (WGS) entry which is preliminary data.</text>
</comment>
<reference evidence="3 4" key="1">
    <citation type="submission" date="2019-03" db="EMBL/GenBank/DDBJ databases">
        <title>Genomic Encyclopedia of Type Strains, Phase IV (KMG-IV): sequencing the most valuable type-strain genomes for metagenomic binning, comparative biology and taxonomic classification.</title>
        <authorList>
            <person name="Goeker M."/>
        </authorList>
    </citation>
    <scope>NUCLEOTIDE SEQUENCE [LARGE SCALE GENOMIC DNA]</scope>
    <source>
        <strain evidence="3 4">DSM 13587</strain>
    </source>
</reference>
<evidence type="ECO:0000313" key="4">
    <source>
        <dbReference type="Proteomes" id="UP000295717"/>
    </source>
</evidence>
<dbReference type="EMBL" id="SMAO01000006">
    <property type="protein sequence ID" value="TCT20208.1"/>
    <property type="molecule type" value="Genomic_DNA"/>
</dbReference>
<evidence type="ECO:0000256" key="2">
    <source>
        <dbReference type="SAM" id="SignalP"/>
    </source>
</evidence>
<proteinExistence type="predicted"/>
<evidence type="ECO:0000256" key="1">
    <source>
        <dbReference type="SAM" id="MobiDB-lite"/>
    </source>
</evidence>
<accession>A0A4R3MUQ8</accession>
<evidence type="ECO:0000313" key="3">
    <source>
        <dbReference type="EMBL" id="TCT20208.1"/>
    </source>
</evidence>
<dbReference type="AlphaFoldDB" id="A0A4R3MUQ8"/>
<feature type="compositionally biased region" description="Polar residues" evidence="1">
    <location>
        <begin position="86"/>
        <end position="116"/>
    </location>
</feature>
<gene>
    <name evidence="3" type="ORF">EDC35_106135</name>
</gene>
<feature type="chain" id="PRO_5020556053" evidence="2">
    <location>
        <begin position="49"/>
        <end position="116"/>
    </location>
</feature>
<feature type="region of interest" description="Disordered" evidence="1">
    <location>
        <begin position="57"/>
        <end position="116"/>
    </location>
</feature>